<dbReference type="PROSITE" id="PS51257">
    <property type="entry name" value="PROKAR_LIPOPROTEIN"/>
    <property type="match status" value="1"/>
</dbReference>
<protein>
    <recommendedName>
        <fullName evidence="3">Lipocalin-like domain-containing protein</fullName>
    </recommendedName>
</protein>
<accession>A0A7H9DVD7</accession>
<evidence type="ECO:0000313" key="1">
    <source>
        <dbReference type="EMBL" id="QLL58656.1"/>
    </source>
</evidence>
<dbReference type="KEGG" id="efal:FH779_11415"/>
<organism evidence="1 2">
    <name type="scientific">Empedobacter falsenii</name>
    <dbReference type="NCBI Taxonomy" id="343874"/>
    <lineage>
        <taxon>Bacteria</taxon>
        <taxon>Pseudomonadati</taxon>
        <taxon>Bacteroidota</taxon>
        <taxon>Flavobacteriia</taxon>
        <taxon>Flavobacteriales</taxon>
        <taxon>Weeksellaceae</taxon>
        <taxon>Empedobacter</taxon>
    </lineage>
</organism>
<reference evidence="1 2" key="1">
    <citation type="submission" date="2019-06" db="EMBL/GenBank/DDBJ databases">
        <title>Emergence of pandrug resistant Empedobacter falsenii in China.</title>
        <authorList>
            <person name="Dong N."/>
            <person name="Chen S."/>
            <person name="Zhang R."/>
        </authorList>
    </citation>
    <scope>NUCLEOTIDE SEQUENCE [LARGE SCALE GENOMIC DNA]</scope>
    <source>
        <strain evidence="1 2">1681-1</strain>
    </source>
</reference>
<dbReference type="GeneID" id="78402075"/>
<keyword evidence="2" id="KW-1185">Reference proteome</keyword>
<sequence length="153" mass="18681">MIKYYKAINNRILILLTILINLSLISCDKNEFENKITDSNCFWYIFEYDSINNYFKNINYGYKFLNNGQYKFMHYDYSSNKLSEFKDVINDIKKTNKWSYNKDNNLFIFNNWEHKIIYNSKDTIVLEHIDVPKKYILINLGYKNPDILKKYKR</sequence>
<dbReference type="AlphaFoldDB" id="A0A7H9DVD7"/>
<dbReference type="Proteomes" id="UP000510643">
    <property type="component" value="Chromosome"/>
</dbReference>
<name>A0A7H9DVD7_9FLAO</name>
<evidence type="ECO:0008006" key="3">
    <source>
        <dbReference type="Google" id="ProtNLM"/>
    </source>
</evidence>
<dbReference type="RefSeq" id="WP_180904777.1">
    <property type="nucleotide sequence ID" value="NZ_CP040908.1"/>
</dbReference>
<proteinExistence type="predicted"/>
<gene>
    <name evidence="1" type="ORF">FH779_11415</name>
</gene>
<evidence type="ECO:0000313" key="2">
    <source>
        <dbReference type="Proteomes" id="UP000510643"/>
    </source>
</evidence>
<dbReference type="EMBL" id="CP040908">
    <property type="protein sequence ID" value="QLL58656.1"/>
    <property type="molecule type" value="Genomic_DNA"/>
</dbReference>